<keyword evidence="8 14" id="KW-0067">ATP-binding</keyword>
<keyword evidence="13 14" id="KW-0472">Membrane</keyword>
<dbReference type="PRINTS" id="PR00119">
    <property type="entry name" value="CATATPASE"/>
</dbReference>
<evidence type="ECO:0000256" key="2">
    <source>
        <dbReference type="ARBA" id="ARBA00006024"/>
    </source>
</evidence>
<keyword evidence="5 14" id="KW-0812">Transmembrane</keyword>
<comment type="similarity">
    <text evidence="2 14">Belongs to the cation transport ATPase (P-type) (TC 3.A.3) family. Type IB subfamily.</text>
</comment>
<evidence type="ECO:0000313" key="17">
    <source>
        <dbReference type="Proteomes" id="UP000618460"/>
    </source>
</evidence>
<dbReference type="EMBL" id="BMLG01000006">
    <property type="protein sequence ID" value="GGM30154.1"/>
    <property type="molecule type" value="Genomic_DNA"/>
</dbReference>
<dbReference type="GO" id="GO:0016887">
    <property type="term" value="F:ATP hydrolysis activity"/>
    <property type="evidence" value="ECO:0007669"/>
    <property type="project" value="InterPro"/>
</dbReference>
<dbReference type="NCBIfam" id="TIGR01494">
    <property type="entry name" value="ATPase_P-type"/>
    <property type="match status" value="1"/>
</dbReference>
<keyword evidence="7 14" id="KW-0547">Nucleotide-binding</keyword>
<evidence type="ECO:0000256" key="6">
    <source>
        <dbReference type="ARBA" id="ARBA00022723"/>
    </source>
</evidence>
<evidence type="ECO:0000313" key="16">
    <source>
        <dbReference type="EMBL" id="GGM30154.1"/>
    </source>
</evidence>
<accession>A0A917TN90</accession>
<reference evidence="16" key="1">
    <citation type="journal article" date="2014" name="Int. J. Syst. Evol. Microbiol.">
        <title>Complete genome sequence of Corynebacterium casei LMG S-19264T (=DSM 44701T), isolated from a smear-ripened cheese.</title>
        <authorList>
            <consortium name="US DOE Joint Genome Institute (JGI-PGF)"/>
            <person name="Walter F."/>
            <person name="Albersmeier A."/>
            <person name="Kalinowski J."/>
            <person name="Ruckert C."/>
        </authorList>
    </citation>
    <scope>NUCLEOTIDE SEQUENCE</scope>
    <source>
        <strain evidence="16">CGMCC 1.6333</strain>
    </source>
</reference>
<evidence type="ECO:0000256" key="11">
    <source>
        <dbReference type="ARBA" id="ARBA00022989"/>
    </source>
</evidence>
<evidence type="ECO:0000256" key="7">
    <source>
        <dbReference type="ARBA" id="ARBA00022741"/>
    </source>
</evidence>
<dbReference type="SFLD" id="SFLDS00003">
    <property type="entry name" value="Haloacid_Dehalogenase"/>
    <property type="match status" value="1"/>
</dbReference>
<sequence length="642" mass="70362">MSNLIRTIINNDNMEPLFKNNYMFFLKKHGELIAALLSGIIILTAWILEDKMPNSLWITSNLIAFVIGGFAKAKEGITNSIIYKELNVELLMIFAAIGSAIIGYWTEGAILIFIFALSGALETYTMQKSERELSALMDIQPEQALRLIHNKTELVDVEDLVIGDYILIKPGERIPADGIITKGKSSVDESALTGESIPATKQCDAEVYAGTVNLNGSLTVKISKLSKDSFVQKIMELVQSAQSEKSPSQLFIERFESKYVKIVLITVGVMLFLPHFLFGWSWTDTIYRAMILLVVASPCALVASIMPATLSAISNAARNGILFKGGVHIENLSNVKAIALDKTGTLTNGTPHVTDIHFAKEIDEHYALQVINAIEKESTHPLAQAIVNYTKEEQRRSDLLVENMQEEVGKGVSATIDGDNWVVGSGNFFNQRSDADWYNAIAEKLATEAKTVVYIAKNNEVVGLIALKDDVRNDTIKAIQSFKKAGIHTIMLTGDNETTAQAIAEEAQLDGYIANCMPADKVTEIKKLKEKYTHVAMIGDGINDAPALATADIGIAMGAGTDVALETADIILIKNKLKKITNAIQLSTRMNRIVKQNIFFSISVICVLIITNFFQLLDLPLGVLGHEGSTILVILNGLRLLR</sequence>
<dbReference type="CDD" id="cd07551">
    <property type="entry name" value="P-type_ATPase_HM_ZosA_PfeT-like"/>
    <property type="match status" value="1"/>
</dbReference>
<dbReference type="InterPro" id="IPR027256">
    <property type="entry name" value="P-typ_ATPase_IB"/>
</dbReference>
<dbReference type="InterPro" id="IPR023298">
    <property type="entry name" value="ATPase_P-typ_TM_dom_sf"/>
</dbReference>
<keyword evidence="10" id="KW-1278">Translocase</keyword>
<dbReference type="InterPro" id="IPR008250">
    <property type="entry name" value="ATPase_P-typ_transduc_dom_A_sf"/>
</dbReference>
<dbReference type="InterPro" id="IPR023214">
    <property type="entry name" value="HAD_sf"/>
</dbReference>
<dbReference type="NCBIfam" id="TIGR01511">
    <property type="entry name" value="ATPase-IB1_Cu"/>
    <property type="match status" value="1"/>
</dbReference>
<dbReference type="FunFam" id="2.70.150.10:FF:000002">
    <property type="entry name" value="Copper-transporting ATPase 1, putative"/>
    <property type="match status" value="1"/>
</dbReference>
<keyword evidence="4" id="KW-0597">Phosphoprotein</keyword>
<evidence type="ECO:0000256" key="9">
    <source>
        <dbReference type="ARBA" id="ARBA00022842"/>
    </source>
</evidence>
<dbReference type="PANTHER" id="PTHR43079">
    <property type="entry name" value="PROBABLE CADMIUM/ZINC-TRANSPORTING ATPASE HMA1"/>
    <property type="match status" value="1"/>
</dbReference>
<feature type="transmembrane region" description="Helical" evidence="14">
    <location>
        <begin position="286"/>
        <end position="310"/>
    </location>
</feature>
<comment type="subcellular location">
    <subcellularLocation>
        <location evidence="1">Cell membrane</location>
        <topology evidence="1">Multi-pass membrane protein</topology>
    </subcellularLocation>
</comment>
<evidence type="ECO:0000256" key="1">
    <source>
        <dbReference type="ARBA" id="ARBA00004651"/>
    </source>
</evidence>
<proteinExistence type="inferred from homology"/>
<keyword evidence="12" id="KW-0406">Ion transport</keyword>
<evidence type="ECO:0000256" key="13">
    <source>
        <dbReference type="ARBA" id="ARBA00023136"/>
    </source>
</evidence>
<organism evidence="16 17">
    <name type="scientific">Paraliobacillus quinghaiensis</name>
    <dbReference type="NCBI Taxonomy" id="470815"/>
    <lineage>
        <taxon>Bacteria</taxon>
        <taxon>Bacillati</taxon>
        <taxon>Bacillota</taxon>
        <taxon>Bacilli</taxon>
        <taxon>Bacillales</taxon>
        <taxon>Bacillaceae</taxon>
        <taxon>Paraliobacillus</taxon>
    </lineage>
</organism>
<evidence type="ECO:0000256" key="10">
    <source>
        <dbReference type="ARBA" id="ARBA00022967"/>
    </source>
</evidence>
<dbReference type="InterPro" id="IPR018303">
    <property type="entry name" value="ATPase_P-typ_P_site"/>
</dbReference>
<dbReference type="InterPro" id="IPR023299">
    <property type="entry name" value="ATPase_P-typ_cyto_dom_N"/>
</dbReference>
<dbReference type="NCBIfam" id="TIGR01512">
    <property type="entry name" value="ATPase-IB2_Cd"/>
    <property type="match status" value="1"/>
</dbReference>
<feature type="transmembrane region" description="Helical" evidence="14">
    <location>
        <begin position="32"/>
        <end position="48"/>
    </location>
</feature>
<dbReference type="AlphaFoldDB" id="A0A917TN90"/>
<dbReference type="PRINTS" id="PR00941">
    <property type="entry name" value="CDATPASE"/>
</dbReference>
<keyword evidence="6 14" id="KW-0479">Metal-binding</keyword>
<dbReference type="SUPFAM" id="SSF56784">
    <property type="entry name" value="HAD-like"/>
    <property type="match status" value="1"/>
</dbReference>
<dbReference type="InterPro" id="IPR044492">
    <property type="entry name" value="P_typ_ATPase_HD_dom"/>
</dbReference>
<evidence type="ECO:0000256" key="12">
    <source>
        <dbReference type="ARBA" id="ARBA00023065"/>
    </source>
</evidence>
<dbReference type="NCBIfam" id="TIGR01525">
    <property type="entry name" value="ATPase-IB_hvy"/>
    <property type="match status" value="1"/>
</dbReference>
<dbReference type="GO" id="GO:0005524">
    <property type="term" value="F:ATP binding"/>
    <property type="evidence" value="ECO:0007669"/>
    <property type="project" value="UniProtKB-UniRule"/>
</dbReference>
<dbReference type="GO" id="GO:0005886">
    <property type="term" value="C:plasma membrane"/>
    <property type="evidence" value="ECO:0007669"/>
    <property type="project" value="UniProtKB-SubCell"/>
</dbReference>
<evidence type="ECO:0000259" key="15">
    <source>
        <dbReference type="Pfam" id="PF00122"/>
    </source>
</evidence>
<evidence type="ECO:0000256" key="14">
    <source>
        <dbReference type="RuleBase" id="RU362081"/>
    </source>
</evidence>
<name>A0A917TN90_9BACI</name>
<dbReference type="PROSITE" id="PS00154">
    <property type="entry name" value="ATPASE_E1_E2"/>
    <property type="match status" value="1"/>
</dbReference>
<keyword evidence="17" id="KW-1185">Reference proteome</keyword>
<gene>
    <name evidence="16" type="ORF">GCM10011351_15360</name>
</gene>
<dbReference type="Gene3D" id="3.40.50.1000">
    <property type="entry name" value="HAD superfamily/HAD-like"/>
    <property type="match status" value="1"/>
</dbReference>
<dbReference type="PANTHER" id="PTHR43079:SF1">
    <property type="entry name" value="CADMIUM_ZINC-TRANSPORTING ATPASE HMA1, CHLOROPLASTIC-RELATED"/>
    <property type="match status" value="1"/>
</dbReference>
<keyword evidence="11 14" id="KW-1133">Transmembrane helix</keyword>
<keyword evidence="14" id="KW-1003">Cell membrane</keyword>
<dbReference type="Proteomes" id="UP000618460">
    <property type="component" value="Unassembled WGS sequence"/>
</dbReference>
<dbReference type="PROSITE" id="PS01229">
    <property type="entry name" value="COF_2"/>
    <property type="match status" value="1"/>
</dbReference>
<evidence type="ECO:0000256" key="8">
    <source>
        <dbReference type="ARBA" id="ARBA00022840"/>
    </source>
</evidence>
<dbReference type="InterPro" id="IPR001757">
    <property type="entry name" value="P_typ_ATPase"/>
</dbReference>
<evidence type="ECO:0000256" key="4">
    <source>
        <dbReference type="ARBA" id="ARBA00022553"/>
    </source>
</evidence>
<evidence type="ECO:0000256" key="3">
    <source>
        <dbReference type="ARBA" id="ARBA00022448"/>
    </source>
</evidence>
<feature type="transmembrane region" description="Helical" evidence="14">
    <location>
        <begin position="259"/>
        <end position="280"/>
    </location>
</feature>
<keyword evidence="3" id="KW-0813">Transport</keyword>
<dbReference type="SUPFAM" id="SSF81665">
    <property type="entry name" value="Calcium ATPase, transmembrane domain M"/>
    <property type="match status" value="1"/>
</dbReference>
<feature type="transmembrane region" description="Helical" evidence="14">
    <location>
        <begin position="86"/>
        <end position="104"/>
    </location>
</feature>
<dbReference type="Pfam" id="PF00122">
    <property type="entry name" value="E1-E2_ATPase"/>
    <property type="match status" value="1"/>
</dbReference>
<dbReference type="Gene3D" id="2.70.150.10">
    <property type="entry name" value="Calcium-transporting ATPase, cytoplasmic transduction domain A"/>
    <property type="match status" value="1"/>
</dbReference>
<protein>
    <submittedName>
        <fullName evidence="16">ATPase</fullName>
    </submittedName>
</protein>
<keyword evidence="9" id="KW-0460">Magnesium</keyword>
<evidence type="ECO:0000256" key="5">
    <source>
        <dbReference type="ARBA" id="ARBA00022692"/>
    </source>
</evidence>
<dbReference type="GO" id="GO:0019829">
    <property type="term" value="F:ATPase-coupled monoatomic cation transmembrane transporter activity"/>
    <property type="evidence" value="ECO:0007669"/>
    <property type="project" value="InterPro"/>
</dbReference>
<feature type="transmembrane region" description="Helical" evidence="14">
    <location>
        <begin position="598"/>
        <end position="617"/>
    </location>
</feature>
<dbReference type="InterPro" id="IPR036412">
    <property type="entry name" value="HAD-like_sf"/>
</dbReference>
<dbReference type="Gene3D" id="3.40.1110.10">
    <property type="entry name" value="Calcium-transporting ATPase, cytoplasmic domain N"/>
    <property type="match status" value="1"/>
</dbReference>
<dbReference type="GO" id="GO:0046872">
    <property type="term" value="F:metal ion binding"/>
    <property type="evidence" value="ECO:0007669"/>
    <property type="project" value="UniProtKB-KW"/>
</dbReference>
<dbReference type="SUPFAM" id="SSF81653">
    <property type="entry name" value="Calcium ATPase, transduction domain A"/>
    <property type="match status" value="1"/>
</dbReference>
<dbReference type="SFLD" id="SFLDF00027">
    <property type="entry name" value="p-type_atpase"/>
    <property type="match status" value="1"/>
</dbReference>
<dbReference type="Pfam" id="PF00702">
    <property type="entry name" value="Hydrolase"/>
    <property type="match status" value="1"/>
</dbReference>
<dbReference type="InterPro" id="IPR051949">
    <property type="entry name" value="Cation_Transport_ATPase"/>
</dbReference>
<reference evidence="16" key="2">
    <citation type="submission" date="2020-09" db="EMBL/GenBank/DDBJ databases">
        <authorList>
            <person name="Sun Q."/>
            <person name="Zhou Y."/>
        </authorList>
    </citation>
    <scope>NUCLEOTIDE SEQUENCE</scope>
    <source>
        <strain evidence="16">CGMCC 1.6333</strain>
    </source>
</reference>
<dbReference type="SFLD" id="SFLDG00002">
    <property type="entry name" value="C1.7:_P-type_atpase_like"/>
    <property type="match status" value="1"/>
</dbReference>
<feature type="domain" description="P-type ATPase A" evidence="15">
    <location>
        <begin position="139"/>
        <end position="239"/>
    </location>
</feature>
<comment type="caution">
    <text evidence="16">The sequence shown here is derived from an EMBL/GenBank/DDBJ whole genome shotgun (WGS) entry which is preliminary data.</text>
</comment>
<dbReference type="InterPro" id="IPR059000">
    <property type="entry name" value="ATPase_P-type_domA"/>
</dbReference>